<dbReference type="GO" id="GO:0005615">
    <property type="term" value="C:extracellular space"/>
    <property type="evidence" value="ECO:0007669"/>
    <property type="project" value="TreeGrafter"/>
</dbReference>
<keyword evidence="4" id="KW-0378">Hydrolase</keyword>
<keyword evidence="3" id="KW-0645">Protease</keyword>
<evidence type="ECO:0000256" key="7">
    <source>
        <dbReference type="PROSITE-ProRule" id="PRU01379"/>
    </source>
</evidence>
<accession>A0A437KDS1</accession>
<evidence type="ECO:0000256" key="2">
    <source>
        <dbReference type="ARBA" id="ARBA00005988"/>
    </source>
</evidence>
<feature type="domain" description="Peptidase M14" evidence="8">
    <location>
        <begin position="108"/>
        <end position="393"/>
    </location>
</feature>
<dbReference type="InterPro" id="IPR018392">
    <property type="entry name" value="LysM"/>
</dbReference>
<dbReference type="PANTHER" id="PTHR11705">
    <property type="entry name" value="PROTEASE FAMILY M14 CARBOXYPEPTIDASE A,B"/>
    <property type="match status" value="1"/>
</dbReference>
<dbReference type="SMART" id="SM00257">
    <property type="entry name" value="LysM"/>
    <property type="match status" value="2"/>
</dbReference>
<feature type="active site" description="Proton donor/acceptor" evidence="7">
    <location>
        <position position="365"/>
    </location>
</feature>
<dbReference type="Gene3D" id="3.40.630.10">
    <property type="entry name" value="Zn peptidases"/>
    <property type="match status" value="1"/>
</dbReference>
<dbReference type="PANTHER" id="PTHR11705:SF143">
    <property type="entry name" value="SLL0236 PROTEIN"/>
    <property type="match status" value="1"/>
</dbReference>
<comment type="caution">
    <text evidence="9">The sequence shown here is derived from an EMBL/GenBank/DDBJ whole genome shotgun (WGS) entry which is preliminary data.</text>
</comment>
<keyword evidence="5" id="KW-0862">Zinc</keyword>
<keyword evidence="6" id="KW-0482">Metalloprotease</keyword>
<dbReference type="EMBL" id="RZTZ01000002">
    <property type="protein sequence ID" value="RVT65241.1"/>
    <property type="molecule type" value="Genomic_DNA"/>
</dbReference>
<dbReference type="SMART" id="SM00631">
    <property type="entry name" value="Zn_pept"/>
    <property type="match status" value="1"/>
</dbReference>
<keyword evidence="10" id="KW-1185">Reference proteome</keyword>
<sequence>MEVVARNGDTLSYYSRLFMIPIQLLIDSNSACNPESLKKGDCIKIPGFEAETLHLQDGDALWKIAGNRNISVDSLLLLNQALSMKDMHAGTAVIAPKRVMQKSVDARKKYDSQALRNDLEKLKEHFPFIQINILGKSVLENDIYEIRIGRGSRKVHMNGSFHANEWITSAILMSYVNDYLLAVTNGGKINNLETFPIYQHVDISIVPMVNPDGVDLVLNGPDERVRDKVVRINEGSMDFTGWKANINGVDLNNQFPAFWEIEKERKEPKSPAPRDYPGEAPLSEPEAKIMAKLAEERKFNRMIAFHTQGKEFYWGYENFEPSESAMLANEFARLSGYKAVQNVDSHAGYKDWFIQEFRQPGFTLELGKGINPLPLSQFDDIYKDVLGIFLASLYL</sequence>
<organism evidence="9 10">
    <name type="scientific">Niallia taxi</name>
    <dbReference type="NCBI Taxonomy" id="2499688"/>
    <lineage>
        <taxon>Bacteria</taxon>
        <taxon>Bacillati</taxon>
        <taxon>Bacillota</taxon>
        <taxon>Bacilli</taxon>
        <taxon>Bacillales</taxon>
        <taxon>Bacillaceae</taxon>
        <taxon>Niallia</taxon>
    </lineage>
</organism>
<dbReference type="Proteomes" id="UP000288024">
    <property type="component" value="Unassembled WGS sequence"/>
</dbReference>
<protein>
    <submittedName>
        <fullName evidence="9">LysM peptidoglycan-binding domain-containing protein</fullName>
    </submittedName>
</protein>
<evidence type="ECO:0000256" key="4">
    <source>
        <dbReference type="ARBA" id="ARBA00022801"/>
    </source>
</evidence>
<proteinExistence type="inferred from homology"/>
<comment type="cofactor">
    <cofactor evidence="1">
        <name>Zn(2+)</name>
        <dbReference type="ChEBI" id="CHEBI:29105"/>
    </cofactor>
</comment>
<evidence type="ECO:0000256" key="6">
    <source>
        <dbReference type="ARBA" id="ARBA00023049"/>
    </source>
</evidence>
<evidence type="ECO:0000259" key="8">
    <source>
        <dbReference type="PROSITE" id="PS52035"/>
    </source>
</evidence>
<reference evidence="9 10" key="1">
    <citation type="submission" date="2019-01" db="EMBL/GenBank/DDBJ databases">
        <title>Bacillus sp. M5HDSG1-1, whole genome shotgun sequence.</title>
        <authorList>
            <person name="Tuo L."/>
        </authorList>
    </citation>
    <scope>NUCLEOTIDE SEQUENCE [LARGE SCALE GENOMIC DNA]</scope>
    <source>
        <strain evidence="9 10">M5HDSG1-1</strain>
    </source>
</reference>
<dbReference type="RefSeq" id="WP_127737460.1">
    <property type="nucleotide sequence ID" value="NZ_CAJCKN010000112.1"/>
</dbReference>
<evidence type="ECO:0000256" key="1">
    <source>
        <dbReference type="ARBA" id="ARBA00001947"/>
    </source>
</evidence>
<evidence type="ECO:0000256" key="3">
    <source>
        <dbReference type="ARBA" id="ARBA00022670"/>
    </source>
</evidence>
<evidence type="ECO:0000313" key="10">
    <source>
        <dbReference type="Proteomes" id="UP000288024"/>
    </source>
</evidence>
<dbReference type="Pfam" id="PF00246">
    <property type="entry name" value="Peptidase_M14"/>
    <property type="match status" value="1"/>
</dbReference>
<dbReference type="GO" id="GO:0008270">
    <property type="term" value="F:zinc ion binding"/>
    <property type="evidence" value="ECO:0007669"/>
    <property type="project" value="InterPro"/>
</dbReference>
<evidence type="ECO:0000256" key="5">
    <source>
        <dbReference type="ARBA" id="ARBA00022833"/>
    </source>
</evidence>
<dbReference type="Pfam" id="PF01476">
    <property type="entry name" value="LysM"/>
    <property type="match status" value="1"/>
</dbReference>
<gene>
    <name evidence="9" type="ORF">EM808_06955</name>
</gene>
<dbReference type="SUPFAM" id="SSF53187">
    <property type="entry name" value="Zn-dependent exopeptidases"/>
    <property type="match status" value="1"/>
</dbReference>
<dbReference type="InterPro" id="IPR034274">
    <property type="entry name" value="ENP1_M14_CPD"/>
</dbReference>
<evidence type="ECO:0000313" key="9">
    <source>
        <dbReference type="EMBL" id="RVT65241.1"/>
    </source>
</evidence>
<dbReference type="CDD" id="cd06229">
    <property type="entry name" value="M14_Endopeptidase_I"/>
    <property type="match status" value="1"/>
</dbReference>
<dbReference type="GO" id="GO:0006508">
    <property type="term" value="P:proteolysis"/>
    <property type="evidence" value="ECO:0007669"/>
    <property type="project" value="UniProtKB-KW"/>
</dbReference>
<comment type="similarity">
    <text evidence="2 7">Belongs to the peptidase M14 family.</text>
</comment>
<dbReference type="InterPro" id="IPR000834">
    <property type="entry name" value="Peptidase_M14"/>
</dbReference>
<dbReference type="GO" id="GO:0004181">
    <property type="term" value="F:metallocarboxypeptidase activity"/>
    <property type="evidence" value="ECO:0007669"/>
    <property type="project" value="InterPro"/>
</dbReference>
<name>A0A437KDS1_9BACI</name>
<dbReference type="AlphaFoldDB" id="A0A437KDS1"/>
<dbReference type="GeneID" id="87616285"/>
<dbReference type="PROSITE" id="PS52035">
    <property type="entry name" value="PEPTIDASE_M14"/>
    <property type="match status" value="1"/>
</dbReference>